<dbReference type="STRING" id="1664694.A0A0N1HGB4"/>
<feature type="region of interest" description="Disordered" evidence="1">
    <location>
        <begin position="1"/>
        <end position="122"/>
    </location>
</feature>
<protein>
    <submittedName>
        <fullName evidence="2">Uncharacterized protein</fullName>
    </submittedName>
</protein>
<evidence type="ECO:0000313" key="2">
    <source>
        <dbReference type="EMBL" id="KPI44562.1"/>
    </source>
</evidence>
<keyword evidence="3" id="KW-1185">Reference proteome</keyword>
<name>A0A0N1HGB4_9EURO</name>
<evidence type="ECO:0000256" key="1">
    <source>
        <dbReference type="SAM" id="MobiDB-lite"/>
    </source>
</evidence>
<evidence type="ECO:0000313" key="3">
    <source>
        <dbReference type="Proteomes" id="UP000038010"/>
    </source>
</evidence>
<dbReference type="Proteomes" id="UP000038010">
    <property type="component" value="Unassembled WGS sequence"/>
</dbReference>
<dbReference type="GeneID" id="28741148"/>
<dbReference type="VEuPathDB" id="FungiDB:AB675_8792"/>
<proteinExistence type="predicted"/>
<feature type="compositionally biased region" description="Low complexity" evidence="1">
    <location>
        <begin position="51"/>
        <end position="63"/>
    </location>
</feature>
<organism evidence="2 3">
    <name type="scientific">Cyphellophora attinorum</name>
    <dbReference type="NCBI Taxonomy" id="1664694"/>
    <lineage>
        <taxon>Eukaryota</taxon>
        <taxon>Fungi</taxon>
        <taxon>Dikarya</taxon>
        <taxon>Ascomycota</taxon>
        <taxon>Pezizomycotina</taxon>
        <taxon>Eurotiomycetes</taxon>
        <taxon>Chaetothyriomycetidae</taxon>
        <taxon>Chaetothyriales</taxon>
        <taxon>Cyphellophoraceae</taxon>
        <taxon>Cyphellophora</taxon>
    </lineage>
</organism>
<dbReference type="InterPro" id="IPR013240">
    <property type="entry name" value="DNA-dir_RNA_pol1_su_RPA34"/>
</dbReference>
<feature type="region of interest" description="Disordered" evidence="1">
    <location>
        <begin position="267"/>
        <end position="306"/>
    </location>
</feature>
<feature type="compositionally biased region" description="Basic residues" evidence="1">
    <location>
        <begin position="97"/>
        <end position="107"/>
    </location>
</feature>
<feature type="compositionally biased region" description="Polar residues" evidence="1">
    <location>
        <begin position="37"/>
        <end position="49"/>
    </location>
</feature>
<reference evidence="2 3" key="1">
    <citation type="submission" date="2015-06" db="EMBL/GenBank/DDBJ databases">
        <title>Draft genome of the ant-associated black yeast Phialophora attae CBS 131958.</title>
        <authorList>
            <person name="Moreno L.F."/>
            <person name="Stielow B.J."/>
            <person name="de Hoog S."/>
            <person name="Vicente V.A."/>
            <person name="Weiss V.A."/>
            <person name="de Vries M."/>
            <person name="Cruz L.M."/>
            <person name="Souza E.M."/>
        </authorList>
    </citation>
    <scope>NUCLEOTIDE SEQUENCE [LARGE SCALE GENOMIC DNA]</scope>
    <source>
        <strain evidence="2 3">CBS 131958</strain>
    </source>
</reference>
<dbReference type="PANTHER" id="PTHR28155">
    <property type="entry name" value="ACR243WP"/>
    <property type="match status" value="1"/>
</dbReference>
<sequence length="306" mass="32863">MARPEQLSEEFVRESDESEAAESSEDESDDTGDDTAKPQNTSKKATVSAVSGKSDSDGISSESTSRENSTEASAAEQSDSASRKRQREELATPARKSSPKRQKRSTRKIPAQPFIAPIGFQSLDSASTPADARILDELNDTDGKQVWHIAAPASLDLSTIKQIDISAVLAGGPVLTSHGISYGMQPVTERSELFLPQSDPAVYKAPKAKVSKSFQLRQIASKPEVLVADSQPETDRPPQTSRTVREQPVGKLNYQFLPFGVKTKVASASKDSAGAAEPVQLKTGASPSTPGRREKKSKRPKLVDTV</sequence>
<gene>
    <name evidence="2" type="ORF">AB675_8792</name>
</gene>
<comment type="caution">
    <text evidence="2">The sequence shown here is derived from an EMBL/GenBank/DDBJ whole genome shotgun (WGS) entry which is preliminary data.</text>
</comment>
<dbReference type="InterPro" id="IPR053263">
    <property type="entry name" value="Euk_RPA34_RNAP_subunit"/>
</dbReference>
<feature type="region of interest" description="Disordered" evidence="1">
    <location>
        <begin position="225"/>
        <end position="249"/>
    </location>
</feature>
<dbReference type="EMBL" id="LFJN01000003">
    <property type="protein sequence ID" value="KPI44562.1"/>
    <property type="molecule type" value="Genomic_DNA"/>
</dbReference>
<dbReference type="Pfam" id="PF08208">
    <property type="entry name" value="RNA_polI_A34"/>
    <property type="match status" value="1"/>
</dbReference>
<dbReference type="RefSeq" id="XP_018004525.1">
    <property type="nucleotide sequence ID" value="XM_018149269.1"/>
</dbReference>
<feature type="compositionally biased region" description="Acidic residues" evidence="1">
    <location>
        <begin position="16"/>
        <end position="33"/>
    </location>
</feature>
<dbReference type="GO" id="GO:0006360">
    <property type="term" value="P:transcription by RNA polymerase I"/>
    <property type="evidence" value="ECO:0007669"/>
    <property type="project" value="InterPro"/>
</dbReference>
<dbReference type="AlphaFoldDB" id="A0A0N1HGB4"/>
<dbReference type="PANTHER" id="PTHR28155:SF1">
    <property type="entry name" value="DNA-DIRECTED RNA POLYMERASE I SUBUNIT RPA34.5-DOMAIN-CONTAINING PROTEIN"/>
    <property type="match status" value="1"/>
</dbReference>
<dbReference type="OrthoDB" id="76224at2759"/>
<feature type="compositionally biased region" description="Low complexity" evidence="1">
    <location>
        <begin position="70"/>
        <end position="80"/>
    </location>
</feature>
<accession>A0A0N1HGB4</accession>